<comment type="caution">
    <text evidence="2">The sequence shown here is derived from an EMBL/GenBank/DDBJ whole genome shotgun (WGS) entry which is preliminary data.</text>
</comment>
<dbReference type="EMBL" id="SHKY01000001">
    <property type="protein sequence ID" value="RZU48750.1"/>
    <property type="molecule type" value="Genomic_DNA"/>
</dbReference>
<gene>
    <name evidence="2" type="ORF">EV385_0474</name>
</gene>
<keyword evidence="2" id="KW-0378">Hydrolase</keyword>
<proteinExistence type="predicted"/>
<sequence length="565" mass="59845">MAFTLQTLLDADPERVHAAAEAWLAVAGDLDDACEDLIRGSRDLPYAWPLGPAAQAAQQANRDLRAEASNTEPPCRRIGQALRTHADTIRSLQEMARQIAAEATSKGFVVDLAAGTVAAGTALASDSSAGQQLAQAISSYVQQLQGIIERAVDLDSSTMNAIQVNLPDPRTGFGTGSIAPVTAAALQGQKGRPPADVKAWWDSLTPQQQEDAITTFPDLVGWLDGVPASDRDIANRLFLHNRQDQLQSLEDGYRRRIAELQSQGVGDDWAKQNELGILLQEVGAIDAMQAKLAPVDAALTKLGGNGLLLGIDPQPGGDGKVIIAVGNPDTAQHTAVWAPGLGTTLEGNTKDNVDRMIALNEAANAHADPGETVSTVYWLGYDAPELDSVGFEDRSKAGGPPYLNFMESMRATHEGPANHLTAMGHSYGSTVVGEAAKTGNLRVDDILVQGSPGMHVDHARDLHVDPRHVWAGASSTDPVSGTTGVQDILTVLGGGVGQMLGELYADGHDGSPHYQEFGANKYHVDTPLHTSYWDRGSDSLNNQGAIIAGNYEAVTLDHGTKPENR</sequence>
<dbReference type="InterPro" id="IPR010427">
    <property type="entry name" value="DUF1023"/>
</dbReference>
<feature type="domain" description="DUF1023" evidence="1">
    <location>
        <begin position="315"/>
        <end position="482"/>
    </location>
</feature>
<evidence type="ECO:0000313" key="2">
    <source>
        <dbReference type="EMBL" id="RZU48750.1"/>
    </source>
</evidence>
<dbReference type="AlphaFoldDB" id="A0A4Q7ZDJ3"/>
<keyword evidence="3" id="KW-1185">Reference proteome</keyword>
<name>A0A4Q7ZDJ3_9ACTN</name>
<accession>A0A4Q7ZDJ3</accession>
<evidence type="ECO:0000313" key="3">
    <source>
        <dbReference type="Proteomes" id="UP000292564"/>
    </source>
</evidence>
<protein>
    <submittedName>
        <fullName evidence="2">Alpha/beta hydrolase family protein</fullName>
    </submittedName>
</protein>
<dbReference type="Proteomes" id="UP000292564">
    <property type="component" value="Unassembled WGS sequence"/>
</dbReference>
<evidence type="ECO:0000259" key="1">
    <source>
        <dbReference type="Pfam" id="PF06259"/>
    </source>
</evidence>
<dbReference type="Gene3D" id="1.10.287.1060">
    <property type="entry name" value="ESAT-6-like"/>
    <property type="match status" value="1"/>
</dbReference>
<dbReference type="GO" id="GO:0016787">
    <property type="term" value="F:hydrolase activity"/>
    <property type="evidence" value="ECO:0007669"/>
    <property type="project" value="UniProtKB-KW"/>
</dbReference>
<organism evidence="2 3">
    <name type="scientific">Krasilnikovia cinnamomea</name>
    <dbReference type="NCBI Taxonomy" id="349313"/>
    <lineage>
        <taxon>Bacteria</taxon>
        <taxon>Bacillati</taxon>
        <taxon>Actinomycetota</taxon>
        <taxon>Actinomycetes</taxon>
        <taxon>Micromonosporales</taxon>
        <taxon>Micromonosporaceae</taxon>
        <taxon>Krasilnikovia</taxon>
    </lineage>
</organism>
<dbReference type="SUPFAM" id="SSF53474">
    <property type="entry name" value="alpha/beta-Hydrolases"/>
    <property type="match status" value="1"/>
</dbReference>
<dbReference type="InterPro" id="IPR029058">
    <property type="entry name" value="AB_hydrolase_fold"/>
</dbReference>
<reference evidence="2 3" key="1">
    <citation type="submission" date="2019-02" db="EMBL/GenBank/DDBJ databases">
        <title>Sequencing the genomes of 1000 actinobacteria strains.</title>
        <authorList>
            <person name="Klenk H.-P."/>
        </authorList>
    </citation>
    <scope>NUCLEOTIDE SEQUENCE [LARGE SCALE GENOMIC DNA]</scope>
    <source>
        <strain evidence="2 3">DSM 45162</strain>
    </source>
</reference>
<dbReference type="Pfam" id="PF06259">
    <property type="entry name" value="Abhydrolase_8"/>
    <property type="match status" value="1"/>
</dbReference>